<dbReference type="EMBL" id="BK014893">
    <property type="protein sequence ID" value="DAD81025.1"/>
    <property type="molecule type" value="Genomic_DNA"/>
</dbReference>
<reference evidence="1" key="1">
    <citation type="journal article" date="2021" name="Proc. Natl. Acad. Sci. U.S.A.">
        <title>A Catalog of Tens of Thousands of Viruses from Human Metagenomes Reveals Hidden Associations with Chronic Diseases.</title>
        <authorList>
            <person name="Tisza M.J."/>
            <person name="Buck C.B."/>
        </authorList>
    </citation>
    <scope>NUCLEOTIDE SEQUENCE</scope>
    <source>
        <strain evidence="1">CtGFb30</strain>
    </source>
</reference>
<sequence length="89" mass="10115">MDSMELHRALRAHCQKEKADCTKCCLRLFCYTPPCEMTDGMMEDVISFAASQHSHTESQTHLCHCSDGQSMPCPCELDMSTALGYEHRR</sequence>
<name>A0A8S5MFB9_9CAUD</name>
<accession>A0A8S5MFB9</accession>
<proteinExistence type="predicted"/>
<protein>
    <submittedName>
        <fullName evidence="1">Uncharacterized protein</fullName>
    </submittedName>
</protein>
<organism evidence="1">
    <name type="scientific">Siphoviridae sp. ctGFb30</name>
    <dbReference type="NCBI Taxonomy" id="2826219"/>
    <lineage>
        <taxon>Viruses</taxon>
        <taxon>Duplodnaviria</taxon>
        <taxon>Heunggongvirae</taxon>
        <taxon>Uroviricota</taxon>
        <taxon>Caudoviricetes</taxon>
    </lineage>
</organism>
<evidence type="ECO:0000313" key="1">
    <source>
        <dbReference type="EMBL" id="DAD81025.1"/>
    </source>
</evidence>